<feature type="transmembrane region" description="Helical" evidence="7">
    <location>
        <begin position="111"/>
        <end position="130"/>
    </location>
</feature>
<keyword evidence="9" id="KW-1185">Reference proteome</keyword>
<evidence type="ECO:0000256" key="2">
    <source>
        <dbReference type="ARBA" id="ARBA00007430"/>
    </source>
</evidence>
<dbReference type="Pfam" id="PF13440">
    <property type="entry name" value="Polysacc_synt_3"/>
    <property type="match status" value="1"/>
</dbReference>
<feature type="transmembrane region" description="Helical" evidence="7">
    <location>
        <begin position="314"/>
        <end position="339"/>
    </location>
</feature>
<accession>A0A502FJB6</accession>
<feature type="transmembrane region" description="Helical" evidence="7">
    <location>
        <begin position="440"/>
        <end position="457"/>
    </location>
</feature>
<reference evidence="8 9" key="1">
    <citation type="journal article" date="2019" name="Environ. Microbiol.">
        <title>Species interactions and distinct microbial communities in high Arctic permafrost affected cryosols are associated with the CH4 and CO2 gas fluxes.</title>
        <authorList>
            <person name="Altshuler I."/>
            <person name="Hamel J."/>
            <person name="Turney S."/>
            <person name="Magnuson E."/>
            <person name="Levesque R."/>
            <person name="Greer C."/>
            <person name="Whyte L.G."/>
        </authorList>
    </citation>
    <scope>NUCLEOTIDE SEQUENCE [LARGE SCALE GENOMIC DNA]</scope>
    <source>
        <strain evidence="8 9">S9.3B</strain>
    </source>
</reference>
<comment type="similarity">
    <text evidence="2">Belongs to the polysaccharide synthase family.</text>
</comment>
<comment type="subcellular location">
    <subcellularLocation>
        <location evidence="1">Cell membrane</location>
        <topology evidence="1">Multi-pass membrane protein</topology>
    </subcellularLocation>
</comment>
<feature type="transmembrane region" description="Helical" evidence="7">
    <location>
        <begin position="12"/>
        <end position="33"/>
    </location>
</feature>
<keyword evidence="4 7" id="KW-0812">Transmembrane</keyword>
<evidence type="ECO:0000313" key="9">
    <source>
        <dbReference type="Proteomes" id="UP000317078"/>
    </source>
</evidence>
<feature type="transmembrane region" description="Helical" evidence="7">
    <location>
        <begin position="142"/>
        <end position="163"/>
    </location>
</feature>
<evidence type="ECO:0000256" key="5">
    <source>
        <dbReference type="ARBA" id="ARBA00022989"/>
    </source>
</evidence>
<keyword evidence="6 7" id="KW-0472">Membrane</keyword>
<feature type="transmembrane region" description="Helical" evidence="7">
    <location>
        <begin position="360"/>
        <end position="390"/>
    </location>
</feature>
<sequence length="509" mass="54885">MTSVRRGLAWMAFSQVSLFVLQFVVSILVARLLSPYEMGIFAVAVSTVGLLATIRSFGLGSFLIRVEEWSRPLVSTVFTINAVLALTLSAAVTGLSVLGSAALEEVGVRQVLLIMAIVPLISIFDFLPTAGLERRGEFKTIALINLVRYTTANLLTLALAYAGHGFMSLAYGQVASAVMAAVMSNGFGWQYAHLRLGLSEHRTVLRFGLQVLTTSGLGGFSGRLSDLILAKMLGLSALGLYSRAGSLTGVLWENLHAIVLRVLLVDFAEQRRQGKSLRDSYLHTMRLLTAAFWPPLIGMAVISGPLVLLLFGDAWYGVVLPLSFLAVSTAVVIPIIMAWDIFILCSETGKQVRIEVMRALVSFGLLFAGCLFDLDAVAALAILSSVFSLLIYQPHLERMTDTTWSDYMPIYGQGSLLTAAAVLPAAGVMTIYGWSANTPLLPLLAGITVGVLAWMWTLRVLHHPLYQEAFRILSGVRRATVRSDIGAVGGTDPSELTLGVPSSDRGRFG</sequence>
<comment type="caution">
    <text evidence="8">The sequence shown here is derived from an EMBL/GenBank/DDBJ whole genome shotgun (WGS) entry which is preliminary data.</text>
</comment>
<keyword evidence="5 7" id="KW-1133">Transmembrane helix</keyword>
<dbReference type="EMBL" id="RCZP01000027">
    <property type="protein sequence ID" value="TPG49580.1"/>
    <property type="molecule type" value="Genomic_DNA"/>
</dbReference>
<dbReference type="PANTHER" id="PTHR30250:SF10">
    <property type="entry name" value="LIPOPOLYSACCHARIDE BIOSYNTHESIS PROTEIN WZXC"/>
    <property type="match status" value="1"/>
</dbReference>
<dbReference type="PANTHER" id="PTHR30250">
    <property type="entry name" value="PST FAMILY PREDICTED COLANIC ACID TRANSPORTER"/>
    <property type="match status" value="1"/>
</dbReference>
<evidence type="ECO:0000256" key="4">
    <source>
        <dbReference type="ARBA" id="ARBA00022692"/>
    </source>
</evidence>
<feature type="transmembrane region" description="Helical" evidence="7">
    <location>
        <begin position="39"/>
        <end position="64"/>
    </location>
</feature>
<dbReference type="RefSeq" id="WP_140885630.1">
    <property type="nucleotide sequence ID" value="NZ_RCZP01000027.1"/>
</dbReference>
<dbReference type="Proteomes" id="UP000317078">
    <property type="component" value="Unassembled WGS sequence"/>
</dbReference>
<keyword evidence="3" id="KW-1003">Cell membrane</keyword>
<feature type="transmembrane region" description="Helical" evidence="7">
    <location>
        <begin position="169"/>
        <end position="192"/>
    </location>
</feature>
<evidence type="ECO:0000256" key="7">
    <source>
        <dbReference type="SAM" id="Phobius"/>
    </source>
</evidence>
<dbReference type="OrthoDB" id="8448304at2"/>
<protein>
    <submittedName>
        <fullName evidence="8">Polysaccharide biosynthesis protein</fullName>
    </submittedName>
</protein>
<evidence type="ECO:0000256" key="3">
    <source>
        <dbReference type="ARBA" id="ARBA00022475"/>
    </source>
</evidence>
<evidence type="ECO:0000256" key="1">
    <source>
        <dbReference type="ARBA" id="ARBA00004651"/>
    </source>
</evidence>
<proteinExistence type="inferred from homology"/>
<dbReference type="GO" id="GO:0005886">
    <property type="term" value="C:plasma membrane"/>
    <property type="evidence" value="ECO:0007669"/>
    <property type="project" value="UniProtKB-SubCell"/>
</dbReference>
<organism evidence="8 9">
    <name type="scientific">Muricoccus nepalensis</name>
    <dbReference type="NCBI Taxonomy" id="1854500"/>
    <lineage>
        <taxon>Bacteria</taxon>
        <taxon>Pseudomonadati</taxon>
        <taxon>Pseudomonadota</taxon>
        <taxon>Alphaproteobacteria</taxon>
        <taxon>Acetobacterales</taxon>
        <taxon>Roseomonadaceae</taxon>
        <taxon>Muricoccus</taxon>
    </lineage>
</organism>
<name>A0A502FJB6_9PROT</name>
<feature type="transmembrane region" description="Helical" evidence="7">
    <location>
        <begin position="76"/>
        <end position="99"/>
    </location>
</feature>
<dbReference type="AlphaFoldDB" id="A0A502FJB6"/>
<gene>
    <name evidence="8" type="ORF">EAH89_20625</name>
</gene>
<dbReference type="InterPro" id="IPR050833">
    <property type="entry name" value="Poly_Biosynth_Transport"/>
</dbReference>
<feature type="transmembrane region" description="Helical" evidence="7">
    <location>
        <begin position="285"/>
        <end position="308"/>
    </location>
</feature>
<evidence type="ECO:0000313" key="8">
    <source>
        <dbReference type="EMBL" id="TPG49580.1"/>
    </source>
</evidence>
<evidence type="ECO:0000256" key="6">
    <source>
        <dbReference type="ARBA" id="ARBA00023136"/>
    </source>
</evidence>
<feature type="transmembrane region" description="Helical" evidence="7">
    <location>
        <begin position="410"/>
        <end position="433"/>
    </location>
</feature>